<evidence type="ECO:0000259" key="6">
    <source>
        <dbReference type="PROSITE" id="PS50011"/>
    </source>
</evidence>
<proteinExistence type="predicted"/>
<keyword evidence="4 7" id="KW-0418">Kinase</keyword>
<evidence type="ECO:0000256" key="1">
    <source>
        <dbReference type="ARBA" id="ARBA00022527"/>
    </source>
</evidence>
<dbReference type="GO" id="GO:0035556">
    <property type="term" value="P:intracellular signal transduction"/>
    <property type="evidence" value="ECO:0007669"/>
    <property type="project" value="TreeGrafter"/>
</dbReference>
<dbReference type="Gene3D" id="3.30.200.20">
    <property type="entry name" value="Phosphorylase Kinase, domain 1"/>
    <property type="match status" value="1"/>
</dbReference>
<evidence type="ECO:0000256" key="5">
    <source>
        <dbReference type="ARBA" id="ARBA00022840"/>
    </source>
</evidence>
<protein>
    <submittedName>
        <fullName evidence="7">Death-associated protein kinase 3</fullName>
    </submittedName>
</protein>
<sequence length="302" mass="34459">MTDSLMIRKDNFENFYDILDEIGRWGSFCNNTLNFGSSGQFAVVKKCSEKSTGTEYAAKIMKKKRRRSSRRGVSTEEIIREASILLKTRHEGVIYLHAVFETTVDYTLVLELVSGGELFEFLSEQEYLSESEALGFTKQVVEAIHYLHDNHIAHLDIKPENIVLKDREEKKIKLIDFGLAKIIPPGEIVRAIMGTPELSGASPFLADDDNETFINIQNVDYEFDEEYFSEISKQAKDFISKLLLKNPRDRLSARDCLKHSWLQTSMKKVIALNRLGVLGKKEGSNGFEGLENYEEHDLSVMT</sequence>
<reference evidence="7" key="2">
    <citation type="journal article" date="2023" name="Science">
        <title>Genomic signatures of disease resistance in endangered staghorn corals.</title>
        <authorList>
            <person name="Vollmer S.V."/>
            <person name="Selwyn J.D."/>
            <person name="Despard B.A."/>
            <person name="Roesel C.L."/>
        </authorList>
    </citation>
    <scope>NUCLEOTIDE SEQUENCE</scope>
    <source>
        <strain evidence="7">K2</strain>
    </source>
</reference>
<name>A0AAD9V396_ACRCE</name>
<dbReference type="InterPro" id="IPR008271">
    <property type="entry name" value="Ser/Thr_kinase_AS"/>
</dbReference>
<comment type="caution">
    <text evidence="7">The sequence shown here is derived from an EMBL/GenBank/DDBJ whole genome shotgun (WGS) entry which is preliminary data.</text>
</comment>
<evidence type="ECO:0000256" key="2">
    <source>
        <dbReference type="ARBA" id="ARBA00022679"/>
    </source>
</evidence>
<keyword evidence="1" id="KW-0723">Serine/threonine-protein kinase</keyword>
<evidence type="ECO:0000256" key="4">
    <source>
        <dbReference type="ARBA" id="ARBA00022777"/>
    </source>
</evidence>
<dbReference type="PANTHER" id="PTHR24342">
    <property type="entry name" value="SERINE/THREONINE-PROTEIN KINASE 17"/>
    <property type="match status" value="1"/>
</dbReference>
<organism evidence="7 8">
    <name type="scientific">Acropora cervicornis</name>
    <name type="common">Staghorn coral</name>
    <dbReference type="NCBI Taxonomy" id="6130"/>
    <lineage>
        <taxon>Eukaryota</taxon>
        <taxon>Metazoa</taxon>
        <taxon>Cnidaria</taxon>
        <taxon>Anthozoa</taxon>
        <taxon>Hexacorallia</taxon>
        <taxon>Scleractinia</taxon>
        <taxon>Astrocoeniina</taxon>
        <taxon>Acroporidae</taxon>
        <taxon>Acropora</taxon>
    </lineage>
</organism>
<dbReference type="EMBL" id="JARQWQ010000041">
    <property type="protein sequence ID" value="KAK2559130.1"/>
    <property type="molecule type" value="Genomic_DNA"/>
</dbReference>
<dbReference type="Proteomes" id="UP001249851">
    <property type="component" value="Unassembled WGS sequence"/>
</dbReference>
<dbReference type="Gene3D" id="1.10.510.10">
    <property type="entry name" value="Transferase(Phosphotransferase) domain 1"/>
    <property type="match status" value="1"/>
</dbReference>
<dbReference type="Pfam" id="PF00069">
    <property type="entry name" value="Pkinase"/>
    <property type="match status" value="2"/>
</dbReference>
<dbReference type="GO" id="GO:0004674">
    <property type="term" value="F:protein serine/threonine kinase activity"/>
    <property type="evidence" value="ECO:0007669"/>
    <property type="project" value="UniProtKB-KW"/>
</dbReference>
<evidence type="ECO:0000256" key="3">
    <source>
        <dbReference type="ARBA" id="ARBA00022741"/>
    </source>
</evidence>
<dbReference type="SUPFAM" id="SSF56112">
    <property type="entry name" value="Protein kinase-like (PK-like)"/>
    <property type="match status" value="1"/>
</dbReference>
<feature type="domain" description="Protein kinase" evidence="6">
    <location>
        <begin position="30"/>
        <end position="262"/>
    </location>
</feature>
<dbReference type="PANTHER" id="PTHR24342:SF14">
    <property type="entry name" value="DEATH-ASSOCIATED PROTEIN KINASE DAPK-1"/>
    <property type="match status" value="1"/>
</dbReference>
<dbReference type="PROSITE" id="PS50011">
    <property type="entry name" value="PROTEIN_KINASE_DOM"/>
    <property type="match status" value="1"/>
</dbReference>
<dbReference type="InterPro" id="IPR000719">
    <property type="entry name" value="Prot_kinase_dom"/>
</dbReference>
<dbReference type="PROSITE" id="PS00108">
    <property type="entry name" value="PROTEIN_KINASE_ST"/>
    <property type="match status" value="1"/>
</dbReference>
<dbReference type="SMART" id="SM00220">
    <property type="entry name" value="S_TKc"/>
    <property type="match status" value="1"/>
</dbReference>
<evidence type="ECO:0000313" key="8">
    <source>
        <dbReference type="Proteomes" id="UP001249851"/>
    </source>
</evidence>
<keyword evidence="8" id="KW-1185">Reference proteome</keyword>
<evidence type="ECO:0000313" key="7">
    <source>
        <dbReference type="EMBL" id="KAK2559130.1"/>
    </source>
</evidence>
<accession>A0AAD9V396</accession>
<reference evidence="7" key="1">
    <citation type="journal article" date="2023" name="G3 (Bethesda)">
        <title>Whole genome assembly and annotation of the endangered Caribbean coral Acropora cervicornis.</title>
        <authorList>
            <person name="Selwyn J.D."/>
            <person name="Vollmer S.V."/>
        </authorList>
    </citation>
    <scope>NUCLEOTIDE SEQUENCE</scope>
    <source>
        <strain evidence="7">K2</strain>
    </source>
</reference>
<dbReference type="GO" id="GO:0043065">
    <property type="term" value="P:positive regulation of apoptotic process"/>
    <property type="evidence" value="ECO:0007669"/>
    <property type="project" value="TreeGrafter"/>
</dbReference>
<dbReference type="GO" id="GO:0005634">
    <property type="term" value="C:nucleus"/>
    <property type="evidence" value="ECO:0007669"/>
    <property type="project" value="TreeGrafter"/>
</dbReference>
<dbReference type="GO" id="GO:0005524">
    <property type="term" value="F:ATP binding"/>
    <property type="evidence" value="ECO:0007669"/>
    <property type="project" value="UniProtKB-KW"/>
</dbReference>
<keyword evidence="5" id="KW-0067">ATP-binding</keyword>
<gene>
    <name evidence="7" type="ORF">P5673_018250</name>
</gene>
<keyword evidence="2" id="KW-0808">Transferase</keyword>
<dbReference type="AlphaFoldDB" id="A0AAD9V396"/>
<dbReference type="InterPro" id="IPR011009">
    <property type="entry name" value="Kinase-like_dom_sf"/>
</dbReference>
<keyword evidence="3" id="KW-0547">Nucleotide-binding</keyword>